<proteinExistence type="predicted"/>
<dbReference type="GO" id="GO:0020037">
    <property type="term" value="F:heme binding"/>
    <property type="evidence" value="ECO:0007669"/>
    <property type="project" value="InterPro"/>
</dbReference>
<dbReference type="PANTHER" id="PTHR36195">
    <property type="entry name" value="DOMAIN PROTEIN, PUTATIVE (AFU_ORTHOLOGUE AFUA_5G01990)-RELATED-RELATED"/>
    <property type="match status" value="1"/>
</dbReference>
<dbReference type="PROSITE" id="PS51402">
    <property type="entry name" value="CATALASE_3"/>
    <property type="match status" value="1"/>
</dbReference>
<dbReference type="InterPro" id="IPR020835">
    <property type="entry name" value="Catalase_sf"/>
</dbReference>
<dbReference type="InterPro" id="IPR011614">
    <property type="entry name" value="Catalase_core"/>
</dbReference>
<evidence type="ECO:0000256" key="1">
    <source>
        <dbReference type="ARBA" id="ARBA00012314"/>
    </source>
</evidence>
<dbReference type="EC" id="1.11.1.6" evidence="1"/>
<dbReference type="Gene3D" id="2.40.180.10">
    <property type="entry name" value="Catalase core domain"/>
    <property type="match status" value="1"/>
</dbReference>
<dbReference type="RefSeq" id="WP_162852802.1">
    <property type="nucleotide sequence ID" value="NZ_SODV01000002.1"/>
</dbReference>
<dbReference type="AlphaFoldDB" id="A0A4R8DI65"/>
<dbReference type="CDD" id="cd08152">
    <property type="entry name" value="y4iL_like"/>
    <property type="match status" value="1"/>
</dbReference>
<gene>
    <name evidence="3" type="ORF">EDB95_5288</name>
</gene>
<evidence type="ECO:0000313" key="4">
    <source>
        <dbReference type="Proteomes" id="UP000294498"/>
    </source>
</evidence>
<accession>A0A4R8DI65</accession>
<keyword evidence="4" id="KW-1185">Reference proteome</keyword>
<dbReference type="SUPFAM" id="SSF56634">
    <property type="entry name" value="Heme-dependent catalase-like"/>
    <property type="match status" value="1"/>
</dbReference>
<sequence>MPENFDQSIPVDITYPFIDEALGEHASPDEAALTTQIADLLEHNIRTQYSEGNARRDVHIKATGCMRAVLQMNEDIPANLAQGIFVPGRMYEAIVRFSNGSGEPKQLSDSHGDVRGLAVKVLDIPGEKLLDTDKDARTQDFVMINKPTFFVNDPKTYLTLFEKAGGNLFSKLTIPVALGLRSTVLLAEMTGSKIANPFQVQYFSASAFQHGVGKDRLAVKFSIKPLSDAKDPMPHHPGDDFLREVMKNTLSKEDVVLSFMIQPKTSEDLSVEDCTHEWPESVAPFSEVARLILPKQDFDTEELNRLGETLSFNVWHAIVEHRPLGVVNRMRKIVYERISRVRNQMNSVVRREP</sequence>
<dbReference type="InterPro" id="IPR018028">
    <property type="entry name" value="Catalase"/>
</dbReference>
<reference evidence="3 4" key="1">
    <citation type="submission" date="2019-03" db="EMBL/GenBank/DDBJ databases">
        <title>Genomic Encyclopedia of Type Strains, Phase IV (KMG-IV): sequencing the most valuable type-strain genomes for metagenomic binning, comparative biology and taxonomic classification.</title>
        <authorList>
            <person name="Goeker M."/>
        </authorList>
    </citation>
    <scope>NUCLEOTIDE SEQUENCE [LARGE SCALE GENOMIC DNA]</scope>
    <source>
        <strain evidence="3 4">DSM 100059</strain>
    </source>
</reference>
<name>A0A4R8DI65_9BACT</name>
<dbReference type="Pfam" id="PF00199">
    <property type="entry name" value="Catalase"/>
    <property type="match status" value="1"/>
</dbReference>
<dbReference type="GO" id="GO:0004096">
    <property type="term" value="F:catalase activity"/>
    <property type="evidence" value="ECO:0007669"/>
    <property type="project" value="InterPro"/>
</dbReference>
<protein>
    <recommendedName>
        <fullName evidence="1">catalase</fullName>
        <ecNumber evidence="1">1.11.1.6</ecNumber>
    </recommendedName>
</protein>
<evidence type="ECO:0000259" key="2">
    <source>
        <dbReference type="Pfam" id="PF00199"/>
    </source>
</evidence>
<dbReference type="PANTHER" id="PTHR36195:SF4">
    <property type="entry name" value="DOMAIN PROTEIN, PUTATIVE (AFU_ORTHOLOGUE AFUA_5G01990)-RELATED"/>
    <property type="match status" value="1"/>
</dbReference>
<dbReference type="Proteomes" id="UP000294498">
    <property type="component" value="Unassembled WGS sequence"/>
</dbReference>
<feature type="domain" description="Catalase core" evidence="2">
    <location>
        <begin position="54"/>
        <end position="159"/>
    </location>
</feature>
<dbReference type="EMBL" id="SODV01000002">
    <property type="protein sequence ID" value="TDW97439.1"/>
    <property type="molecule type" value="Genomic_DNA"/>
</dbReference>
<comment type="caution">
    <text evidence="3">The sequence shown here is derived from an EMBL/GenBank/DDBJ whole genome shotgun (WGS) entry which is preliminary data.</text>
</comment>
<dbReference type="GO" id="GO:0006979">
    <property type="term" value="P:response to oxidative stress"/>
    <property type="evidence" value="ECO:0007669"/>
    <property type="project" value="InterPro"/>
</dbReference>
<evidence type="ECO:0000313" key="3">
    <source>
        <dbReference type="EMBL" id="TDW97439.1"/>
    </source>
</evidence>
<organism evidence="3 4">
    <name type="scientific">Dinghuibacter silviterrae</name>
    <dbReference type="NCBI Taxonomy" id="1539049"/>
    <lineage>
        <taxon>Bacteria</taxon>
        <taxon>Pseudomonadati</taxon>
        <taxon>Bacteroidota</taxon>
        <taxon>Chitinophagia</taxon>
        <taxon>Chitinophagales</taxon>
        <taxon>Chitinophagaceae</taxon>
        <taxon>Dinghuibacter</taxon>
    </lineage>
</organism>